<sequence length="804" mass="89382">MIDCDALDALKESFARQDNDNDNDTSASSSRAENIIKALKSEGSDAVRKTLNGIGISKSNFIRQNQPLLNFFKDELPKLSNSADDEKAKAEYVCGVPFFCCEEKPEPKTKPKTPVIMSGNISGVERVRKCTLIENCIKHEVHFGHFDVNEPLDHHNDNVNAKMTTCETGTDRSSLVPVLKIDSNDEMIAESVANSLHSSFTRLDPGDNEEVQKKSILDSFKPILQLFGYNYKIQRHPDLHFQFIRDHNETSTLSSDSTSTSGGVILCGEAKTVVNLPQKPINAGSSAHLCRYGFGTEIARHTYKDKILNQKAKVLRNLLVIRHDKLSQKKGNDKNDEENTIMSEMVKEILQWSDTPPNSQNRMSDAITSTSASDILTKMKESAGEVNTQLRHGKISSEDGINLWAATMQACEASLTQKMRYTVVMSARMMWFIKLDAIANADAIAGGNADAKCVECTVLISAGILIGSNDFTQTLIRFIMLADGDVLDDSIMKNWNSDFMDLRGKGNNKKEDKSSNKRDRTSSSKNDSTESNGGHEGSGSPNIKRRNKTDSSNVHNLPLMTSKSISRPSNIFRAVSKDDSSSSSPIKTVESPPHKQIIQSADDHCFTNKIISPGPEAPDMGNTNTSGNVKSKSIDHTSTSNSNSNRMTDEEQMMWQRAFTGLGNANMKYLDQDQYGVIVPYLCQLEGAELESLGDGRCGTVKKISWNGSVAAMKEYVFQHEDDERVPSDVYEHEIKVFYRLEALWGRYVPPLLFRNPWSCRPSIGMEVGQPMSSDIDKWADEDKVKMNETIAAIENKGFRDRTI</sequence>
<proteinExistence type="predicted"/>
<organism evidence="2">
    <name type="scientific">Chaetoceros debilis</name>
    <dbReference type="NCBI Taxonomy" id="122233"/>
    <lineage>
        <taxon>Eukaryota</taxon>
        <taxon>Sar</taxon>
        <taxon>Stramenopiles</taxon>
        <taxon>Ochrophyta</taxon>
        <taxon>Bacillariophyta</taxon>
        <taxon>Coscinodiscophyceae</taxon>
        <taxon>Chaetocerotophycidae</taxon>
        <taxon>Chaetocerotales</taxon>
        <taxon>Chaetocerotaceae</taxon>
        <taxon>Chaetoceros</taxon>
    </lineage>
</organism>
<gene>
    <name evidence="2" type="ORF">CDEB00056_LOCUS18382</name>
</gene>
<feature type="region of interest" description="Disordered" evidence="1">
    <location>
        <begin position="502"/>
        <end position="594"/>
    </location>
</feature>
<name>A0A7S3QCZ3_9STRA</name>
<evidence type="ECO:0000313" key="2">
    <source>
        <dbReference type="EMBL" id="CAE0473529.1"/>
    </source>
</evidence>
<dbReference type="AlphaFoldDB" id="A0A7S3QCZ3"/>
<feature type="region of interest" description="Disordered" evidence="1">
    <location>
        <begin position="607"/>
        <end position="647"/>
    </location>
</feature>
<feature type="compositionally biased region" description="Basic and acidic residues" evidence="1">
    <location>
        <begin position="502"/>
        <end position="522"/>
    </location>
</feature>
<reference evidence="2" key="1">
    <citation type="submission" date="2021-01" db="EMBL/GenBank/DDBJ databases">
        <authorList>
            <person name="Corre E."/>
            <person name="Pelletier E."/>
            <person name="Niang G."/>
            <person name="Scheremetjew M."/>
            <person name="Finn R."/>
            <person name="Kale V."/>
            <person name="Holt S."/>
            <person name="Cochrane G."/>
            <person name="Meng A."/>
            <person name="Brown T."/>
            <person name="Cohen L."/>
        </authorList>
    </citation>
    <scope>NUCLEOTIDE SEQUENCE</scope>
    <source>
        <strain evidence="2">MM31A-1</strain>
    </source>
</reference>
<dbReference type="EMBL" id="HBIO01023913">
    <property type="protein sequence ID" value="CAE0473529.1"/>
    <property type="molecule type" value="Transcribed_RNA"/>
</dbReference>
<protein>
    <submittedName>
        <fullName evidence="2">Uncharacterized protein</fullName>
    </submittedName>
</protein>
<accession>A0A7S3QCZ3</accession>
<feature type="compositionally biased region" description="Polar residues" evidence="1">
    <location>
        <begin position="523"/>
        <end position="532"/>
    </location>
</feature>
<feature type="compositionally biased region" description="Polar residues" evidence="1">
    <location>
        <begin position="621"/>
        <end position="631"/>
    </location>
</feature>
<feature type="compositionally biased region" description="Polar residues" evidence="1">
    <location>
        <begin position="550"/>
        <end position="569"/>
    </location>
</feature>
<evidence type="ECO:0000256" key="1">
    <source>
        <dbReference type="SAM" id="MobiDB-lite"/>
    </source>
</evidence>